<keyword evidence="1" id="KW-0472">Membrane</keyword>
<evidence type="ECO:0000256" key="1">
    <source>
        <dbReference type="SAM" id="Phobius"/>
    </source>
</evidence>
<dbReference type="Proteomes" id="UP001604277">
    <property type="component" value="Unassembled WGS sequence"/>
</dbReference>
<dbReference type="AlphaFoldDB" id="A0ABD1S2K3"/>
<accession>A0ABD1S2K3</accession>
<sequence length="101" mass="11450">MREIVNMQHSGLYRNSSAVHVEEALENQIPSHISSSSIQSFDIAKSTNSSSRITPLPLQGVEEEMQFVQKEMEHGVFNFIGEIEVVVVVVVVWWWGNDDSF</sequence>
<proteinExistence type="predicted"/>
<dbReference type="EMBL" id="JBFOLJ010000011">
    <property type="protein sequence ID" value="KAL2494414.1"/>
    <property type="molecule type" value="Genomic_DNA"/>
</dbReference>
<gene>
    <name evidence="2" type="ORF">Fot_38171</name>
</gene>
<keyword evidence="1" id="KW-1133">Transmembrane helix</keyword>
<protein>
    <submittedName>
        <fullName evidence="2">Potassium transporter 5</fullName>
    </submittedName>
</protein>
<comment type="caution">
    <text evidence="2">The sequence shown here is derived from an EMBL/GenBank/DDBJ whole genome shotgun (WGS) entry which is preliminary data.</text>
</comment>
<keyword evidence="3" id="KW-1185">Reference proteome</keyword>
<keyword evidence="1" id="KW-0812">Transmembrane</keyword>
<name>A0ABD1S2K3_9LAMI</name>
<organism evidence="2 3">
    <name type="scientific">Forsythia ovata</name>
    <dbReference type="NCBI Taxonomy" id="205694"/>
    <lineage>
        <taxon>Eukaryota</taxon>
        <taxon>Viridiplantae</taxon>
        <taxon>Streptophyta</taxon>
        <taxon>Embryophyta</taxon>
        <taxon>Tracheophyta</taxon>
        <taxon>Spermatophyta</taxon>
        <taxon>Magnoliopsida</taxon>
        <taxon>eudicotyledons</taxon>
        <taxon>Gunneridae</taxon>
        <taxon>Pentapetalae</taxon>
        <taxon>asterids</taxon>
        <taxon>lamiids</taxon>
        <taxon>Lamiales</taxon>
        <taxon>Oleaceae</taxon>
        <taxon>Forsythieae</taxon>
        <taxon>Forsythia</taxon>
    </lineage>
</organism>
<evidence type="ECO:0000313" key="2">
    <source>
        <dbReference type="EMBL" id="KAL2494414.1"/>
    </source>
</evidence>
<reference evidence="3" key="1">
    <citation type="submission" date="2024-07" db="EMBL/GenBank/DDBJ databases">
        <title>Two chromosome-level genome assemblies of Korean endemic species Abeliophyllum distichum and Forsythia ovata (Oleaceae).</title>
        <authorList>
            <person name="Jang H."/>
        </authorList>
    </citation>
    <scope>NUCLEOTIDE SEQUENCE [LARGE SCALE GENOMIC DNA]</scope>
</reference>
<evidence type="ECO:0000313" key="3">
    <source>
        <dbReference type="Proteomes" id="UP001604277"/>
    </source>
</evidence>
<feature type="transmembrane region" description="Helical" evidence="1">
    <location>
        <begin position="75"/>
        <end position="95"/>
    </location>
</feature>